<dbReference type="Pfam" id="PF13180">
    <property type="entry name" value="PDZ_2"/>
    <property type="match status" value="1"/>
</dbReference>
<dbReference type="InterPro" id="IPR001478">
    <property type="entry name" value="PDZ"/>
</dbReference>
<dbReference type="SUPFAM" id="SSF50156">
    <property type="entry name" value="PDZ domain-like"/>
    <property type="match status" value="2"/>
</dbReference>
<evidence type="ECO:0000256" key="7">
    <source>
        <dbReference type="ARBA" id="ARBA00022729"/>
    </source>
</evidence>
<evidence type="ECO:0000256" key="13">
    <source>
        <dbReference type="ARBA" id="ARBA00032850"/>
    </source>
</evidence>
<evidence type="ECO:0000256" key="12">
    <source>
        <dbReference type="ARBA" id="ARBA00023016"/>
    </source>
</evidence>
<dbReference type="Gene3D" id="2.30.42.10">
    <property type="match status" value="2"/>
</dbReference>
<feature type="domain" description="PDZ" evidence="18">
    <location>
        <begin position="285"/>
        <end position="376"/>
    </location>
</feature>
<dbReference type="SMART" id="SM00228">
    <property type="entry name" value="PDZ"/>
    <property type="match status" value="2"/>
</dbReference>
<evidence type="ECO:0000256" key="9">
    <source>
        <dbReference type="ARBA" id="ARBA00022764"/>
    </source>
</evidence>
<dbReference type="SUPFAM" id="SSF50494">
    <property type="entry name" value="Trypsin-like serine proteases"/>
    <property type="match status" value="1"/>
</dbReference>
<dbReference type="EC" id="3.4.21.107" evidence="4"/>
<comment type="subcellular location">
    <subcellularLocation>
        <location evidence="2">Periplasm</location>
    </subcellularLocation>
</comment>
<dbReference type="InterPro" id="IPR036034">
    <property type="entry name" value="PDZ_sf"/>
</dbReference>
<dbReference type="RefSeq" id="WP_078708420.1">
    <property type="nucleotide sequence ID" value="NZ_FUXL01000006.1"/>
</dbReference>
<keyword evidence="9" id="KW-0574">Periplasm</keyword>
<keyword evidence="12" id="KW-0346">Stress response</keyword>
<evidence type="ECO:0000256" key="3">
    <source>
        <dbReference type="ARBA" id="ARBA00010541"/>
    </source>
</evidence>
<evidence type="ECO:0000256" key="16">
    <source>
        <dbReference type="SAM" id="MobiDB-lite"/>
    </source>
</evidence>
<keyword evidence="20" id="KW-1185">Reference proteome</keyword>
<dbReference type="Pfam" id="PF13365">
    <property type="entry name" value="Trypsin_2"/>
    <property type="match status" value="1"/>
</dbReference>
<feature type="binding site" evidence="15">
    <location>
        <position position="137"/>
    </location>
    <ligand>
        <name>substrate</name>
    </ligand>
</feature>
<dbReference type="CDD" id="cd10839">
    <property type="entry name" value="cpPDZ1_DegP-like"/>
    <property type="match status" value="1"/>
</dbReference>
<dbReference type="PRINTS" id="PR00834">
    <property type="entry name" value="PROTEASES2C"/>
</dbReference>
<keyword evidence="11" id="KW-0720">Serine protease</keyword>
<evidence type="ECO:0000256" key="2">
    <source>
        <dbReference type="ARBA" id="ARBA00004418"/>
    </source>
</evidence>
<accession>A0A1T4RC64</accession>
<feature type="binding site" evidence="15">
    <location>
        <position position="167"/>
    </location>
    <ligand>
        <name>substrate</name>
    </ligand>
</feature>
<dbReference type="Gene3D" id="2.40.10.120">
    <property type="match status" value="1"/>
</dbReference>
<sequence>MTGPFRRTRLIAMATVVGFSAAGAISAAAQVPGAMSPAPASPAAPALTPAPSSSMQRGPASVADVAEGLMDAVVNISTSQRVDNPNPGIAPPDAPDGSPLQDFFDDLMRDNDGSRKVQSLGSGFIIDPDGYIVTSNHVVADADEIAVNLTDGSQLDAKVVGTDEKTDLALLKVEPKKPLTALHFGDSERLRIGDWVMAIGNPFGLGGSVSVGIVSARGRNINAGPYDNFIQTDAAINRGNSGGPLFNMNGDVIGVNTAIISPSGGSIGIGFAIPSSLVANVIGQLREFGETRRGWLGIRLQEVTPEIAEGLGLDQAKGALVMGVVPGGPSDNGKFEVGDIIVSFDGKTVESSHDLPRMVAETKVGKAVEVGVIRKASRETAAEQRTVEVTLGRLEDGEKMITAKDGAGDSGASNGDATTGEVLGLSISDIDKEKRELFDLSEDLAGVVITAVDAGSTAAEKGIVPGSVIKEVAQEAVTSAEEVREKIAALRSQGRKNALMLIASNTGDLRFIVLPLE</sequence>
<evidence type="ECO:0000256" key="5">
    <source>
        <dbReference type="ARBA" id="ARBA00013958"/>
    </source>
</evidence>
<dbReference type="FunFam" id="2.40.10.120:FF:000007">
    <property type="entry name" value="Periplasmic serine endoprotease DegP-like"/>
    <property type="match status" value="1"/>
</dbReference>
<evidence type="ECO:0000259" key="18">
    <source>
        <dbReference type="PROSITE" id="PS50106"/>
    </source>
</evidence>
<feature type="domain" description="PDZ" evidence="18">
    <location>
        <begin position="420"/>
        <end position="505"/>
    </location>
</feature>
<keyword evidence="7 17" id="KW-0732">Signal</keyword>
<evidence type="ECO:0000256" key="8">
    <source>
        <dbReference type="ARBA" id="ARBA00022737"/>
    </source>
</evidence>
<dbReference type="Proteomes" id="UP000190135">
    <property type="component" value="Unassembled WGS sequence"/>
</dbReference>
<evidence type="ECO:0000256" key="14">
    <source>
        <dbReference type="PIRSR" id="PIRSR611782-1"/>
    </source>
</evidence>
<comment type="similarity">
    <text evidence="3">Belongs to the peptidase S1C family.</text>
</comment>
<feature type="region of interest" description="Disordered" evidence="16">
    <location>
        <begin position="33"/>
        <end position="61"/>
    </location>
</feature>
<dbReference type="NCBIfam" id="TIGR02037">
    <property type="entry name" value="degP_htrA_DO"/>
    <property type="match status" value="1"/>
</dbReference>
<name>A0A1T4RC64_9HYPH</name>
<keyword evidence="10" id="KW-0378">Hydrolase</keyword>
<evidence type="ECO:0000256" key="4">
    <source>
        <dbReference type="ARBA" id="ARBA00013035"/>
    </source>
</evidence>
<dbReference type="GO" id="GO:0006508">
    <property type="term" value="P:proteolysis"/>
    <property type="evidence" value="ECO:0007669"/>
    <property type="project" value="UniProtKB-KW"/>
</dbReference>
<feature type="binding site" evidence="15">
    <location>
        <begin position="239"/>
        <end position="241"/>
    </location>
    <ligand>
        <name>substrate</name>
    </ligand>
</feature>
<evidence type="ECO:0000313" key="20">
    <source>
        <dbReference type="Proteomes" id="UP000190135"/>
    </source>
</evidence>
<evidence type="ECO:0000256" key="1">
    <source>
        <dbReference type="ARBA" id="ARBA00001772"/>
    </source>
</evidence>
<organism evidence="19 20">
    <name type="scientific">Consotaella salsifontis</name>
    <dbReference type="NCBI Taxonomy" id="1365950"/>
    <lineage>
        <taxon>Bacteria</taxon>
        <taxon>Pseudomonadati</taxon>
        <taxon>Pseudomonadota</taxon>
        <taxon>Alphaproteobacteria</taxon>
        <taxon>Hyphomicrobiales</taxon>
        <taxon>Aurantimonadaceae</taxon>
        <taxon>Consotaella</taxon>
    </lineage>
</organism>
<keyword evidence="8" id="KW-0677">Repeat</keyword>
<gene>
    <name evidence="19" type="ORF">SAMN05428963_106185</name>
</gene>
<evidence type="ECO:0000256" key="15">
    <source>
        <dbReference type="PIRSR" id="PIRSR611782-2"/>
    </source>
</evidence>
<dbReference type="GO" id="GO:0004252">
    <property type="term" value="F:serine-type endopeptidase activity"/>
    <property type="evidence" value="ECO:0007669"/>
    <property type="project" value="InterPro"/>
</dbReference>
<dbReference type="EMBL" id="FUXL01000006">
    <property type="protein sequence ID" value="SKA13318.1"/>
    <property type="molecule type" value="Genomic_DNA"/>
</dbReference>
<protein>
    <recommendedName>
        <fullName evidence="5">Probable periplasmic serine endoprotease DegP-like</fullName>
        <ecNumber evidence="4">3.4.21.107</ecNumber>
    </recommendedName>
    <alternativeName>
        <fullName evidence="13">Protease Do</fullName>
    </alternativeName>
</protein>
<dbReference type="PANTHER" id="PTHR22939:SF130">
    <property type="entry name" value="PERIPLASMIC SERINE ENDOPROTEASE DEGP-LIKE-RELATED"/>
    <property type="match status" value="1"/>
</dbReference>
<dbReference type="InterPro" id="IPR001940">
    <property type="entry name" value="Peptidase_S1C"/>
</dbReference>
<dbReference type="InterPro" id="IPR011782">
    <property type="entry name" value="Pept_S1C_Do"/>
</dbReference>
<evidence type="ECO:0000256" key="11">
    <source>
        <dbReference type="ARBA" id="ARBA00022825"/>
    </source>
</evidence>
<feature type="chain" id="PRO_5039495464" description="Probable periplasmic serine endoprotease DegP-like" evidence="17">
    <location>
        <begin position="30"/>
        <end position="517"/>
    </location>
</feature>
<feature type="region of interest" description="Disordered" evidence="16">
    <location>
        <begin position="80"/>
        <end position="101"/>
    </location>
</feature>
<proteinExistence type="inferred from homology"/>
<comment type="catalytic activity">
    <reaction evidence="1">
        <text>Acts on substrates that are at least partially unfolded. The cleavage site P1 residue is normally between a pair of hydrophobic residues, such as Val-|-Val.</text>
        <dbReference type="EC" id="3.4.21.107"/>
    </reaction>
</comment>
<evidence type="ECO:0000256" key="10">
    <source>
        <dbReference type="ARBA" id="ARBA00022801"/>
    </source>
</evidence>
<feature type="active site" description="Charge relay system" evidence="14">
    <location>
        <position position="137"/>
    </location>
</feature>
<dbReference type="AlphaFoldDB" id="A0A1T4RC64"/>
<feature type="active site" description="Charge relay system" evidence="14">
    <location>
        <position position="167"/>
    </location>
</feature>
<dbReference type="PROSITE" id="PS50106">
    <property type="entry name" value="PDZ"/>
    <property type="match status" value="2"/>
</dbReference>
<dbReference type="STRING" id="1365950.SAMN05428963_106185"/>
<dbReference type="GO" id="GO:0042597">
    <property type="term" value="C:periplasmic space"/>
    <property type="evidence" value="ECO:0007669"/>
    <property type="project" value="UniProtKB-SubCell"/>
</dbReference>
<feature type="active site" description="Charge relay system" evidence="14">
    <location>
        <position position="241"/>
    </location>
</feature>
<dbReference type="PANTHER" id="PTHR22939">
    <property type="entry name" value="SERINE PROTEASE FAMILY S1C HTRA-RELATED"/>
    <property type="match status" value="1"/>
</dbReference>
<feature type="compositionally biased region" description="Low complexity" evidence="16">
    <location>
        <begin position="33"/>
        <end position="54"/>
    </location>
</feature>
<dbReference type="InterPro" id="IPR009003">
    <property type="entry name" value="Peptidase_S1_PA"/>
</dbReference>
<keyword evidence="6 19" id="KW-0645">Protease</keyword>
<evidence type="ECO:0000313" key="19">
    <source>
        <dbReference type="EMBL" id="SKA13318.1"/>
    </source>
</evidence>
<evidence type="ECO:0000256" key="6">
    <source>
        <dbReference type="ARBA" id="ARBA00022670"/>
    </source>
</evidence>
<evidence type="ECO:0000256" key="17">
    <source>
        <dbReference type="SAM" id="SignalP"/>
    </source>
</evidence>
<feature type="signal peptide" evidence="17">
    <location>
        <begin position="1"/>
        <end position="29"/>
    </location>
</feature>
<reference evidence="19 20" key="1">
    <citation type="submission" date="2017-02" db="EMBL/GenBank/DDBJ databases">
        <authorList>
            <person name="Peterson S.W."/>
        </authorList>
    </citation>
    <scope>NUCLEOTIDE SEQUENCE [LARGE SCALE GENOMIC DNA]</scope>
    <source>
        <strain evidence="19 20">USBA 369</strain>
    </source>
</reference>
<dbReference type="OrthoDB" id="9758917at2"/>